<dbReference type="PROSITE" id="PS50097">
    <property type="entry name" value="BTB"/>
    <property type="match status" value="1"/>
</dbReference>
<dbReference type="AlphaFoldDB" id="A0A1Y6LH18"/>
<dbReference type="Gene3D" id="3.30.710.10">
    <property type="entry name" value="Potassium Channel Kv1.1, Chain A"/>
    <property type="match status" value="1"/>
</dbReference>
<dbReference type="InterPro" id="IPR000210">
    <property type="entry name" value="BTB/POZ_dom"/>
</dbReference>
<dbReference type="Pfam" id="PF00651">
    <property type="entry name" value="BTB"/>
    <property type="match status" value="1"/>
</dbReference>
<dbReference type="Proteomes" id="UP000215453">
    <property type="component" value="Chromosome 3"/>
</dbReference>
<protein>
    <recommendedName>
        <fullName evidence="1">BTB domain-containing protein</fullName>
    </recommendedName>
</protein>
<dbReference type="EMBL" id="LT882678">
    <property type="protein sequence ID" value="SMY22710.1"/>
    <property type="molecule type" value="Genomic_DNA"/>
</dbReference>
<reference evidence="2 3" key="1">
    <citation type="submission" date="2016-10" db="EMBL/GenBank/DDBJ databases">
        <authorList>
            <person name="Varghese N."/>
        </authorList>
    </citation>
    <scope>NUCLEOTIDE SEQUENCE [LARGE SCALE GENOMIC DNA]</scope>
</reference>
<name>A0A1Y6LH18_ZYMTR</name>
<evidence type="ECO:0000313" key="3">
    <source>
        <dbReference type="Proteomes" id="UP000215453"/>
    </source>
</evidence>
<organism evidence="2 3">
    <name type="scientific">Zymoseptoria tritici ST99CH_1A5</name>
    <dbReference type="NCBI Taxonomy" id="1276529"/>
    <lineage>
        <taxon>Eukaryota</taxon>
        <taxon>Fungi</taxon>
        <taxon>Dikarya</taxon>
        <taxon>Ascomycota</taxon>
        <taxon>Pezizomycotina</taxon>
        <taxon>Dothideomycetes</taxon>
        <taxon>Dothideomycetidae</taxon>
        <taxon>Mycosphaerellales</taxon>
        <taxon>Mycosphaerellaceae</taxon>
        <taxon>Zymoseptoria</taxon>
    </lineage>
</organism>
<evidence type="ECO:0000259" key="1">
    <source>
        <dbReference type="PROSITE" id="PS50097"/>
    </source>
</evidence>
<proteinExistence type="predicted"/>
<accession>A0A1Y6LH18</accession>
<evidence type="ECO:0000313" key="2">
    <source>
        <dbReference type="EMBL" id="SMY22710.1"/>
    </source>
</evidence>
<dbReference type="SUPFAM" id="SSF54695">
    <property type="entry name" value="POZ domain"/>
    <property type="match status" value="1"/>
</dbReference>
<dbReference type="CDD" id="cd18186">
    <property type="entry name" value="BTB_POZ_ZBTB_KLHL-like"/>
    <property type="match status" value="1"/>
</dbReference>
<dbReference type="PANTHER" id="PTHR47843">
    <property type="entry name" value="BTB DOMAIN-CONTAINING PROTEIN-RELATED"/>
    <property type="match status" value="1"/>
</dbReference>
<sequence>MAVEAPAVPGSKFKGPLITIKAGADADKYETFTVHETLIKDGHDFFRAALDKKWKEGQLREIDLPDDQPEVIGAFVEWLYTQNIAVTPTCQMKREESHEQHVRLAHMYVFGEKIQNTAFRNAVISAILEALDGTKGAGAYNPVTNAVKIIYDGTLPGSTARKLMAYLHVEGGAADWFGKDAKEHHPDFLFDVVQALMKKRDQPGLRCMYEQRADWFLAE</sequence>
<gene>
    <name evidence="2" type="ORF">ZT1A5_G4150</name>
</gene>
<feature type="domain" description="BTB" evidence="1">
    <location>
        <begin position="16"/>
        <end position="88"/>
    </location>
</feature>
<dbReference type="PANTHER" id="PTHR47843:SF2">
    <property type="entry name" value="BTB DOMAIN-CONTAINING PROTEIN"/>
    <property type="match status" value="1"/>
</dbReference>
<dbReference type="InterPro" id="IPR011333">
    <property type="entry name" value="SKP1/BTB/POZ_sf"/>
</dbReference>